<accession>A0A6P6XKL7</accession>
<dbReference type="FunCoup" id="A0A6P6XKL7">
    <property type="interactions" value="1981"/>
</dbReference>
<dbReference type="PANTHER" id="PTHR23333">
    <property type="entry name" value="UBX DOMAIN CONTAINING PROTEIN"/>
    <property type="match status" value="1"/>
</dbReference>
<dbReference type="InterPro" id="IPR001012">
    <property type="entry name" value="UBX_dom"/>
</dbReference>
<dbReference type="GO" id="GO:0043130">
    <property type="term" value="F:ubiquitin binding"/>
    <property type="evidence" value="ECO:0007669"/>
    <property type="project" value="TreeGrafter"/>
</dbReference>
<dbReference type="CDD" id="cd01770">
    <property type="entry name" value="UBX_UBXN2"/>
    <property type="match status" value="1"/>
</dbReference>
<dbReference type="InterPro" id="IPR036241">
    <property type="entry name" value="NSFL1C_SEP_dom_sf"/>
</dbReference>
<organism evidence="1 2">
    <name type="scientific">Dermatophagoides pteronyssinus</name>
    <name type="common">European house dust mite</name>
    <dbReference type="NCBI Taxonomy" id="6956"/>
    <lineage>
        <taxon>Eukaryota</taxon>
        <taxon>Metazoa</taxon>
        <taxon>Ecdysozoa</taxon>
        <taxon>Arthropoda</taxon>
        <taxon>Chelicerata</taxon>
        <taxon>Arachnida</taxon>
        <taxon>Acari</taxon>
        <taxon>Acariformes</taxon>
        <taxon>Sarcoptiformes</taxon>
        <taxon>Astigmata</taxon>
        <taxon>Psoroptidia</taxon>
        <taxon>Analgoidea</taxon>
        <taxon>Pyroglyphidae</taxon>
        <taxon>Dermatophagoidinae</taxon>
        <taxon>Dermatophagoides</taxon>
    </lineage>
</organism>
<dbReference type="OrthoDB" id="25887at2759"/>
<dbReference type="Pfam" id="PF14555">
    <property type="entry name" value="UBA_4"/>
    <property type="match status" value="1"/>
</dbReference>
<keyword evidence="1" id="KW-1185">Reference proteome</keyword>
<dbReference type="SUPFAM" id="SSF54236">
    <property type="entry name" value="Ubiquitin-like"/>
    <property type="match status" value="1"/>
</dbReference>
<dbReference type="Gene3D" id="3.10.20.90">
    <property type="entry name" value="Phosphatidylinositol 3-kinase Catalytic Subunit, Chain A, domain 1"/>
    <property type="match status" value="1"/>
</dbReference>
<dbReference type="InterPro" id="IPR012989">
    <property type="entry name" value="SEP_domain"/>
</dbReference>
<dbReference type="SUPFAM" id="SSF102848">
    <property type="entry name" value="NSFL1 (p97 ATPase) cofactor p47, SEP domain"/>
    <property type="match status" value="1"/>
</dbReference>
<dbReference type="GO" id="GO:0031468">
    <property type="term" value="P:nuclear membrane reassembly"/>
    <property type="evidence" value="ECO:0007669"/>
    <property type="project" value="TreeGrafter"/>
</dbReference>
<dbReference type="SMART" id="SM00166">
    <property type="entry name" value="UBX"/>
    <property type="match status" value="1"/>
</dbReference>
<evidence type="ECO:0000313" key="2">
    <source>
        <dbReference type="RefSeq" id="XP_027194055.1"/>
    </source>
</evidence>
<dbReference type="CDD" id="cd14348">
    <property type="entry name" value="UBA_p47"/>
    <property type="match status" value="1"/>
</dbReference>
<dbReference type="InParanoid" id="A0A6P6XKL7"/>
<dbReference type="RefSeq" id="XP_027194055.1">
    <property type="nucleotide sequence ID" value="XM_027338254.1"/>
</dbReference>
<dbReference type="PROSITE" id="PS51399">
    <property type="entry name" value="SEP"/>
    <property type="match status" value="1"/>
</dbReference>
<dbReference type="Gene3D" id="3.30.420.210">
    <property type="entry name" value="SEP domain"/>
    <property type="match status" value="1"/>
</dbReference>
<evidence type="ECO:0000313" key="1">
    <source>
        <dbReference type="Proteomes" id="UP000515146"/>
    </source>
</evidence>
<gene>
    <name evidence="2" type="primary">LOC113788799</name>
</gene>
<dbReference type="SUPFAM" id="SSF46934">
    <property type="entry name" value="UBA-like"/>
    <property type="match status" value="1"/>
</dbReference>
<dbReference type="GO" id="GO:0005634">
    <property type="term" value="C:nucleus"/>
    <property type="evidence" value="ECO:0007669"/>
    <property type="project" value="TreeGrafter"/>
</dbReference>
<sequence>MELEGAEQEKICESFIKLTGVDQQQAKFFLESANYNFELAVQQFYENSEDIIQPQQQLDTSNSEQEIETIDITPDMSDDDSNSNKPVQKPNTSRDSNIATLSSIRDDSDPGGQAFYAGGSEHSGQQVLGPQKSNRDPDNIVSEMFKQAREHAISEEELNASKKPGKSIFSGIGATLGSATEISRKIFGGSSTSRQSAAHSDDSDDSNRDTTLKLWRDGFSIDDGPLRSYQDPSNAEFLASIRSGQIPRELSRGGRSEVHLKMEDHRTEEYQPPPKKPAKPFTGEGQRLGTPASEIISQVSQFATSDPVSREQALESANAYLRFDSSQPHTRVQIRLADGSRLVPQINTDRLISELRQYICLARPEYGASQFVLMTTFPNKVIEDESVTIKDGGLSNSSIVQRIKND</sequence>
<dbReference type="FunFam" id="3.30.420.210:FF:000002">
    <property type="entry name" value="UBX domain-containing protein 1"/>
    <property type="match status" value="1"/>
</dbReference>
<dbReference type="GO" id="GO:0007030">
    <property type="term" value="P:Golgi organization"/>
    <property type="evidence" value="ECO:0007669"/>
    <property type="project" value="TreeGrafter"/>
</dbReference>
<dbReference type="InterPro" id="IPR009060">
    <property type="entry name" value="UBA-like_sf"/>
</dbReference>
<dbReference type="AlphaFoldDB" id="A0A6P6XKL7"/>
<dbReference type="OMA" id="QEWYTGG"/>
<dbReference type="GO" id="GO:0000045">
    <property type="term" value="P:autophagosome assembly"/>
    <property type="evidence" value="ECO:0007669"/>
    <property type="project" value="TreeGrafter"/>
</dbReference>
<name>A0A6P6XKL7_DERPT</name>
<dbReference type="GO" id="GO:0005829">
    <property type="term" value="C:cytosol"/>
    <property type="evidence" value="ECO:0007669"/>
    <property type="project" value="TreeGrafter"/>
</dbReference>
<proteinExistence type="predicted"/>
<dbReference type="GO" id="GO:0043161">
    <property type="term" value="P:proteasome-mediated ubiquitin-dependent protein catabolic process"/>
    <property type="evidence" value="ECO:0007669"/>
    <property type="project" value="TreeGrafter"/>
</dbReference>
<dbReference type="KEGG" id="dpte:113788799"/>
<dbReference type="GO" id="GO:0061025">
    <property type="term" value="P:membrane fusion"/>
    <property type="evidence" value="ECO:0007669"/>
    <property type="project" value="TreeGrafter"/>
</dbReference>
<protein>
    <submittedName>
        <fullName evidence="2">NSFL1 cofactor p47-like</fullName>
    </submittedName>
</protein>
<dbReference type="SMART" id="SM00553">
    <property type="entry name" value="SEP"/>
    <property type="match status" value="1"/>
</dbReference>
<dbReference type="Gene3D" id="1.10.8.10">
    <property type="entry name" value="DNA helicase RuvA subunit, C-terminal domain"/>
    <property type="match status" value="1"/>
</dbReference>
<reference evidence="2" key="1">
    <citation type="submission" date="2025-08" db="UniProtKB">
        <authorList>
            <consortium name="RefSeq"/>
        </authorList>
    </citation>
    <scope>IDENTIFICATION</scope>
    <source>
        <strain evidence="2">Airmid</strain>
    </source>
</reference>
<dbReference type="InterPro" id="IPR029071">
    <property type="entry name" value="Ubiquitin-like_domsf"/>
</dbReference>
<dbReference type="Proteomes" id="UP000515146">
    <property type="component" value="Unplaced"/>
</dbReference>
<dbReference type="Pfam" id="PF00789">
    <property type="entry name" value="UBX"/>
    <property type="match status" value="1"/>
</dbReference>
<dbReference type="CTD" id="35674"/>
<dbReference type="Pfam" id="PF08059">
    <property type="entry name" value="SEP"/>
    <property type="match status" value="1"/>
</dbReference>
<dbReference type="PROSITE" id="PS50033">
    <property type="entry name" value="UBX"/>
    <property type="match status" value="1"/>
</dbReference>
<dbReference type="PANTHER" id="PTHR23333:SF20">
    <property type="entry name" value="NSFL1 COFACTOR P47"/>
    <property type="match status" value="1"/>
</dbReference>